<evidence type="ECO:0000259" key="3">
    <source>
        <dbReference type="SMART" id="SM00906"/>
    </source>
</evidence>
<evidence type="ECO:0000313" key="5">
    <source>
        <dbReference type="Proteomes" id="UP001498476"/>
    </source>
</evidence>
<name>A0ABR1GP78_9HYPO</name>
<keyword evidence="5" id="KW-1185">Reference proteome</keyword>
<feature type="domain" description="Xylanolytic transcriptional activator regulatory" evidence="3">
    <location>
        <begin position="258"/>
        <end position="332"/>
    </location>
</feature>
<gene>
    <name evidence="4" type="ORF">QQX98_010717</name>
</gene>
<proteinExistence type="predicted"/>
<evidence type="ECO:0000256" key="1">
    <source>
        <dbReference type="ARBA" id="ARBA00004123"/>
    </source>
</evidence>
<dbReference type="CDD" id="cd12148">
    <property type="entry name" value="fungal_TF_MHR"/>
    <property type="match status" value="1"/>
</dbReference>
<organism evidence="4 5">
    <name type="scientific">Neonectria punicea</name>
    <dbReference type="NCBI Taxonomy" id="979145"/>
    <lineage>
        <taxon>Eukaryota</taxon>
        <taxon>Fungi</taxon>
        <taxon>Dikarya</taxon>
        <taxon>Ascomycota</taxon>
        <taxon>Pezizomycotina</taxon>
        <taxon>Sordariomycetes</taxon>
        <taxon>Hypocreomycetidae</taxon>
        <taxon>Hypocreales</taxon>
        <taxon>Nectriaceae</taxon>
        <taxon>Neonectria</taxon>
    </lineage>
</organism>
<evidence type="ECO:0000256" key="2">
    <source>
        <dbReference type="ARBA" id="ARBA00023242"/>
    </source>
</evidence>
<protein>
    <recommendedName>
        <fullName evidence="3">Xylanolytic transcriptional activator regulatory domain-containing protein</fullName>
    </recommendedName>
</protein>
<dbReference type="EMBL" id="JAZAVJ010000242">
    <property type="protein sequence ID" value="KAK7403538.1"/>
    <property type="molecule type" value="Genomic_DNA"/>
</dbReference>
<reference evidence="4 5" key="1">
    <citation type="journal article" date="2025" name="Microbiol. Resour. Announc.">
        <title>Draft genome sequences for Neonectria magnoliae and Neonectria punicea, canker pathogens of Liriodendron tulipifera and Acer saccharum in West Virginia.</title>
        <authorList>
            <person name="Petronek H.M."/>
            <person name="Kasson M.T."/>
            <person name="Metheny A.M."/>
            <person name="Stauder C.M."/>
            <person name="Lovett B."/>
            <person name="Lynch S.C."/>
            <person name="Garnas J.R."/>
            <person name="Kasson L.R."/>
            <person name="Stajich J.E."/>
        </authorList>
    </citation>
    <scope>NUCLEOTIDE SEQUENCE [LARGE SCALE GENOMIC DNA]</scope>
    <source>
        <strain evidence="4 5">NRRL 64653</strain>
    </source>
</reference>
<dbReference type="InterPro" id="IPR050613">
    <property type="entry name" value="Sec_Metabolite_Reg"/>
</dbReference>
<dbReference type="Proteomes" id="UP001498476">
    <property type="component" value="Unassembled WGS sequence"/>
</dbReference>
<comment type="caution">
    <text evidence="4">The sequence shown here is derived from an EMBL/GenBank/DDBJ whole genome shotgun (WGS) entry which is preliminary data.</text>
</comment>
<comment type="subcellular location">
    <subcellularLocation>
        <location evidence="1">Nucleus</location>
    </subcellularLocation>
</comment>
<dbReference type="SMART" id="SM00906">
    <property type="entry name" value="Fungal_trans"/>
    <property type="match status" value="1"/>
</dbReference>
<dbReference type="InterPro" id="IPR007219">
    <property type="entry name" value="XnlR_reg_dom"/>
</dbReference>
<sequence length="395" mass="43757">MAFDLRWANGLQSSLRGPQFVKPAVNNASAGLGGAGFPSYSSVFEETKNSLLLLEGQGSQGNETQVGACRDQRRVAFRNLPRPLQETCLLVLQCLPGQSNEQVVFRESPTKTRGWDFLAVKEITFSLQEMLGDLANREGPTLEAVAEIICSNTAQPIQDDLSSSQQWLDQFCGPNLRWESLGLLWALLARTSDALGAHQEAHLDWIEGKQSLDTARACLNYCIKATRHFTEGNYLLVELCRRRATLDSIVDGDARMSTWGSFGVTIAIMTFLGLHTQEESAPYKPSLCSENKRRTFAQVFSSDKMRAAFTGRPPLMSRRYCSTPLPLDIRDEDLASDEASLARGVQSLDDRGWNTEGGLYLATLIRARCMIAFVRDELIEVALGKGVTVTLDHLR</sequence>
<evidence type="ECO:0000313" key="4">
    <source>
        <dbReference type="EMBL" id="KAK7403538.1"/>
    </source>
</evidence>
<dbReference type="PANTHER" id="PTHR31001">
    <property type="entry name" value="UNCHARACTERIZED TRANSCRIPTIONAL REGULATORY PROTEIN"/>
    <property type="match status" value="1"/>
</dbReference>
<accession>A0ABR1GP78</accession>
<keyword evidence="2" id="KW-0539">Nucleus</keyword>
<dbReference type="Pfam" id="PF04082">
    <property type="entry name" value="Fungal_trans"/>
    <property type="match status" value="1"/>
</dbReference>
<dbReference type="PANTHER" id="PTHR31001:SF40">
    <property type="entry name" value="ZN(II)2CYS6 TRANSCRIPTION FACTOR (EUROFUNG)"/>
    <property type="match status" value="1"/>
</dbReference>